<dbReference type="PANTHER" id="PTHR43335">
    <property type="entry name" value="ABC TRANSPORTER, ATP-BINDING PROTEIN"/>
    <property type="match status" value="1"/>
</dbReference>
<evidence type="ECO:0000256" key="1">
    <source>
        <dbReference type="ARBA" id="ARBA00005417"/>
    </source>
</evidence>
<dbReference type="Proteomes" id="UP000199695">
    <property type="component" value="Unassembled WGS sequence"/>
</dbReference>
<dbReference type="PROSITE" id="PS50893">
    <property type="entry name" value="ABC_TRANSPORTER_2"/>
    <property type="match status" value="1"/>
</dbReference>
<dbReference type="PROSITE" id="PS00211">
    <property type="entry name" value="ABC_TRANSPORTER_1"/>
    <property type="match status" value="1"/>
</dbReference>
<feature type="domain" description="ABC transporter" evidence="5">
    <location>
        <begin position="12"/>
        <end position="240"/>
    </location>
</feature>
<reference evidence="6 7" key="1">
    <citation type="submission" date="2016-10" db="EMBL/GenBank/DDBJ databases">
        <authorList>
            <person name="de Groot N.N."/>
        </authorList>
    </citation>
    <scope>NUCLEOTIDE SEQUENCE [LARGE SCALE GENOMIC DNA]</scope>
    <source>
        <strain evidence="6 7">DSM 46701</strain>
    </source>
</reference>
<accession>A0A1H8CDJ6</accession>
<keyword evidence="2" id="KW-0813">Transport</keyword>
<gene>
    <name evidence="6" type="ORF">SAMN05444955_103198</name>
</gene>
<dbReference type="STRING" id="1173111.SAMN05444955_103198"/>
<sequence>MKRRGSKGSPVLEVLNLTKRIGGKALIDQVSFQVYPGEVFGLLGPNGAGKTTLIRMMVGLMGITEGEVLIHGASIRTRFEEAIQHVGAIVENPEFYGYMSGYKNLVHFSCMRPEVTTDRIDEVVSLVRLDPYIDDPVRTYSLGMRQRLGLAQAILHRPSILILDEPTNGLDPAGILELRHYLRDLAAKEGTAVVVSSHLLSEMELVCDRVAFLQQGRLIDIRRMDERVRSGQEQPVRVEVDQPEKIPRILKDWGGGRHWRFVSDGFEIILPREQIADLNMKLCAEGIRVYEIRRLAPTLEQMFLEMTGDDPNA</sequence>
<protein>
    <submittedName>
        <fullName evidence="6">ABC-2 type transport system ATP-binding protein</fullName>
    </submittedName>
</protein>
<dbReference type="RefSeq" id="WP_089965783.1">
    <property type="nucleotide sequence ID" value="NZ_FOCQ01000003.1"/>
</dbReference>
<keyword evidence="4 6" id="KW-0067">ATP-binding</keyword>
<dbReference type="SUPFAM" id="SSF52540">
    <property type="entry name" value="P-loop containing nucleoside triphosphate hydrolases"/>
    <property type="match status" value="1"/>
</dbReference>
<dbReference type="InterPro" id="IPR027417">
    <property type="entry name" value="P-loop_NTPase"/>
</dbReference>
<proteinExistence type="inferred from homology"/>
<organism evidence="6 7">
    <name type="scientific">Lihuaxuella thermophila</name>
    <dbReference type="NCBI Taxonomy" id="1173111"/>
    <lineage>
        <taxon>Bacteria</taxon>
        <taxon>Bacillati</taxon>
        <taxon>Bacillota</taxon>
        <taxon>Bacilli</taxon>
        <taxon>Bacillales</taxon>
        <taxon>Thermoactinomycetaceae</taxon>
        <taxon>Lihuaxuella</taxon>
    </lineage>
</organism>
<dbReference type="SMART" id="SM00382">
    <property type="entry name" value="AAA"/>
    <property type="match status" value="1"/>
</dbReference>
<dbReference type="Pfam" id="PF00005">
    <property type="entry name" value="ABC_tran"/>
    <property type="match status" value="1"/>
</dbReference>
<dbReference type="EMBL" id="FOCQ01000003">
    <property type="protein sequence ID" value="SEM92504.1"/>
    <property type="molecule type" value="Genomic_DNA"/>
</dbReference>
<evidence type="ECO:0000259" key="5">
    <source>
        <dbReference type="PROSITE" id="PS50893"/>
    </source>
</evidence>
<dbReference type="GO" id="GO:0016887">
    <property type="term" value="F:ATP hydrolysis activity"/>
    <property type="evidence" value="ECO:0007669"/>
    <property type="project" value="InterPro"/>
</dbReference>
<keyword evidence="3" id="KW-0547">Nucleotide-binding</keyword>
<dbReference type="InterPro" id="IPR017871">
    <property type="entry name" value="ABC_transporter-like_CS"/>
</dbReference>
<dbReference type="InterPro" id="IPR003593">
    <property type="entry name" value="AAA+_ATPase"/>
</dbReference>
<evidence type="ECO:0000256" key="3">
    <source>
        <dbReference type="ARBA" id="ARBA00022741"/>
    </source>
</evidence>
<dbReference type="AlphaFoldDB" id="A0A1H8CDJ6"/>
<dbReference type="GO" id="GO:0005524">
    <property type="term" value="F:ATP binding"/>
    <property type="evidence" value="ECO:0007669"/>
    <property type="project" value="UniProtKB-KW"/>
</dbReference>
<evidence type="ECO:0000256" key="2">
    <source>
        <dbReference type="ARBA" id="ARBA00022448"/>
    </source>
</evidence>
<comment type="similarity">
    <text evidence="1">Belongs to the ABC transporter superfamily.</text>
</comment>
<evidence type="ECO:0000313" key="6">
    <source>
        <dbReference type="EMBL" id="SEM92504.1"/>
    </source>
</evidence>
<evidence type="ECO:0000313" key="7">
    <source>
        <dbReference type="Proteomes" id="UP000199695"/>
    </source>
</evidence>
<dbReference type="InterPro" id="IPR003439">
    <property type="entry name" value="ABC_transporter-like_ATP-bd"/>
</dbReference>
<dbReference type="OrthoDB" id="9804819at2"/>
<dbReference type="Gene3D" id="3.40.50.300">
    <property type="entry name" value="P-loop containing nucleotide triphosphate hydrolases"/>
    <property type="match status" value="1"/>
</dbReference>
<keyword evidence="7" id="KW-1185">Reference proteome</keyword>
<evidence type="ECO:0000256" key="4">
    <source>
        <dbReference type="ARBA" id="ARBA00022840"/>
    </source>
</evidence>
<dbReference type="PANTHER" id="PTHR43335:SF4">
    <property type="entry name" value="ABC TRANSPORTER, ATP-BINDING PROTEIN"/>
    <property type="match status" value="1"/>
</dbReference>
<name>A0A1H8CDJ6_9BACL</name>